<gene>
    <name evidence="4" type="ORF">GGE16_003487</name>
</gene>
<feature type="domain" description="CopC" evidence="3">
    <location>
        <begin position="50"/>
        <end position="124"/>
    </location>
</feature>
<keyword evidence="1" id="KW-0732">Signal</keyword>
<evidence type="ECO:0000256" key="1">
    <source>
        <dbReference type="ARBA" id="ARBA00022729"/>
    </source>
</evidence>
<keyword evidence="2" id="KW-0186">Copper</keyword>
<evidence type="ECO:0000256" key="2">
    <source>
        <dbReference type="ARBA" id="ARBA00023008"/>
    </source>
</evidence>
<protein>
    <submittedName>
        <fullName evidence="4">Methionine-rich copper-binding protein CopC</fullName>
    </submittedName>
</protein>
<dbReference type="InterPro" id="IPR007348">
    <property type="entry name" value="CopC_dom"/>
</dbReference>
<evidence type="ECO:0000313" key="4">
    <source>
        <dbReference type="EMBL" id="MBB4291428.1"/>
    </source>
</evidence>
<dbReference type="SUPFAM" id="SSF81296">
    <property type="entry name" value="E set domains"/>
    <property type="match status" value="1"/>
</dbReference>
<evidence type="ECO:0000313" key="5">
    <source>
        <dbReference type="Proteomes" id="UP000538507"/>
    </source>
</evidence>
<reference evidence="4 5" key="1">
    <citation type="submission" date="2020-08" db="EMBL/GenBank/DDBJ databases">
        <title>Genomic Encyclopedia of Type Strains, Phase IV (KMG-V): Genome sequencing to study the core and pangenomes of soil and plant-associated prokaryotes.</title>
        <authorList>
            <person name="Whitman W."/>
        </authorList>
    </citation>
    <scope>NUCLEOTIDE SEQUENCE [LARGE SCALE GENOMIC DNA]</scope>
    <source>
        <strain evidence="4 5">SEMIA 415</strain>
    </source>
</reference>
<dbReference type="Pfam" id="PF04234">
    <property type="entry name" value="CopC"/>
    <property type="match status" value="1"/>
</dbReference>
<name>A0AAE2ML26_RHILE</name>
<dbReference type="GO" id="GO:0046688">
    <property type="term" value="P:response to copper ion"/>
    <property type="evidence" value="ECO:0007669"/>
    <property type="project" value="InterPro"/>
</dbReference>
<dbReference type="GO" id="GO:0005507">
    <property type="term" value="F:copper ion binding"/>
    <property type="evidence" value="ECO:0007669"/>
    <property type="project" value="InterPro"/>
</dbReference>
<organism evidence="4 5">
    <name type="scientific">Rhizobium leguminosarum</name>
    <dbReference type="NCBI Taxonomy" id="384"/>
    <lineage>
        <taxon>Bacteria</taxon>
        <taxon>Pseudomonadati</taxon>
        <taxon>Pseudomonadota</taxon>
        <taxon>Alphaproteobacteria</taxon>
        <taxon>Hyphomicrobiales</taxon>
        <taxon>Rhizobiaceae</taxon>
        <taxon>Rhizobium/Agrobacterium group</taxon>
        <taxon>Rhizobium</taxon>
    </lineage>
</organism>
<dbReference type="InterPro" id="IPR014756">
    <property type="entry name" value="Ig_E-set"/>
</dbReference>
<dbReference type="Gene3D" id="2.60.40.1220">
    <property type="match status" value="1"/>
</dbReference>
<sequence>MNRGYCGASWTCFAGGYSFDRHLVCATSNRAYKPDDLASRRRAAPTFAFVISLHFSQSIEASFSELTLSSFDGERIALKQQKVDGENILVRMPLTPLDPGEYLVEWTVLTHSGVPAAGEFRFRVDG</sequence>
<dbReference type="InterPro" id="IPR014755">
    <property type="entry name" value="Cu-Rt/internalin_Ig-like"/>
</dbReference>
<evidence type="ECO:0000259" key="3">
    <source>
        <dbReference type="Pfam" id="PF04234"/>
    </source>
</evidence>
<dbReference type="EMBL" id="JACIGO010000003">
    <property type="protein sequence ID" value="MBB4291428.1"/>
    <property type="molecule type" value="Genomic_DNA"/>
</dbReference>
<dbReference type="Proteomes" id="UP000538507">
    <property type="component" value="Unassembled WGS sequence"/>
</dbReference>
<proteinExistence type="predicted"/>
<accession>A0AAE2ML26</accession>
<dbReference type="GO" id="GO:0042597">
    <property type="term" value="C:periplasmic space"/>
    <property type="evidence" value="ECO:0007669"/>
    <property type="project" value="InterPro"/>
</dbReference>
<comment type="caution">
    <text evidence="4">The sequence shown here is derived from an EMBL/GenBank/DDBJ whole genome shotgun (WGS) entry which is preliminary data.</text>
</comment>
<dbReference type="AlphaFoldDB" id="A0AAE2ML26"/>
<dbReference type="RefSeq" id="WP_183608248.1">
    <property type="nucleotide sequence ID" value="NZ_JACHAZ010000001.1"/>
</dbReference>